<evidence type="ECO:0000256" key="3">
    <source>
        <dbReference type="ARBA" id="ARBA00023052"/>
    </source>
</evidence>
<evidence type="ECO:0000313" key="6">
    <source>
        <dbReference type="Proteomes" id="UP000236311"/>
    </source>
</evidence>
<evidence type="ECO:0000313" key="5">
    <source>
        <dbReference type="EMBL" id="SOY27358.1"/>
    </source>
</evidence>
<comment type="similarity">
    <text evidence="2">Belongs to the transketolase family.</text>
</comment>
<dbReference type="Pfam" id="PF00456">
    <property type="entry name" value="Transketolase_N"/>
    <property type="match status" value="1"/>
</dbReference>
<dbReference type="AlphaFoldDB" id="A0A2K4ZA72"/>
<keyword evidence="3" id="KW-0786">Thiamine pyrophosphate</keyword>
<dbReference type="OrthoDB" id="8732661at2"/>
<dbReference type="Proteomes" id="UP000236311">
    <property type="component" value="Unassembled WGS sequence"/>
</dbReference>
<name>A0A2K4ZA72_9FIRM</name>
<keyword evidence="5" id="KW-0808">Transferase</keyword>
<reference evidence="5 6" key="1">
    <citation type="submission" date="2018-01" db="EMBL/GenBank/DDBJ databases">
        <authorList>
            <person name="Gaut B.S."/>
            <person name="Morton B.R."/>
            <person name="Clegg M.T."/>
            <person name="Duvall M.R."/>
        </authorList>
    </citation>
    <scope>NUCLEOTIDE SEQUENCE [LARGE SCALE GENOMIC DNA]</scope>
    <source>
        <strain evidence="5">GP69</strain>
    </source>
</reference>
<dbReference type="EC" id="2.2.1.1" evidence="5"/>
<feature type="domain" description="Transketolase N-terminal" evidence="4">
    <location>
        <begin position="30"/>
        <end position="266"/>
    </location>
</feature>
<dbReference type="PANTHER" id="PTHR47514:SF1">
    <property type="entry name" value="TRANSKETOLASE N-TERMINAL SECTION-RELATED"/>
    <property type="match status" value="1"/>
</dbReference>
<dbReference type="CDD" id="cd02012">
    <property type="entry name" value="TPP_TK"/>
    <property type="match status" value="1"/>
</dbReference>
<proteinExistence type="inferred from homology"/>
<accession>A0A2K4ZA72</accession>
<dbReference type="EMBL" id="OFSM01000001">
    <property type="protein sequence ID" value="SOY27358.1"/>
    <property type="molecule type" value="Genomic_DNA"/>
</dbReference>
<dbReference type="Gene3D" id="3.40.50.970">
    <property type="match status" value="1"/>
</dbReference>
<dbReference type="RefSeq" id="WP_103237500.1">
    <property type="nucleotide sequence ID" value="NZ_JANJZD010000008.1"/>
</dbReference>
<dbReference type="InterPro" id="IPR005474">
    <property type="entry name" value="Transketolase_N"/>
</dbReference>
<dbReference type="GO" id="GO:0004802">
    <property type="term" value="F:transketolase activity"/>
    <property type="evidence" value="ECO:0007669"/>
    <property type="project" value="UniProtKB-EC"/>
</dbReference>
<gene>
    <name evidence="5" type="primary">tktB_1</name>
    <name evidence="5" type="ORF">AMURIS_00062</name>
</gene>
<dbReference type="SUPFAM" id="SSF52518">
    <property type="entry name" value="Thiamin diphosphate-binding fold (THDP-binding)"/>
    <property type="match status" value="1"/>
</dbReference>
<sequence length="276" mass="30453">MADFGMVDKCSDAALQIRRDIIDMTYATGNTGAHLGGSLSMAEMLSALYVGRLRYNNENTEWEERDRVILSKGHAALALYPAMVQAGILEREQLDEFKKNGSLLSGHPSLNGLRGIEFASGSLGQGLSLGVGVCLALKRKNNDKSRVFVFMGDGECDEGSVWEAAASASHFGLNRLVAIIDTNGIQYDGETDAVLNMSPMGEKWKSFGWDVIELDGHNVEALIDAYDMKNDKPFVIIAKTVKGKGISYMENNWRFHNSRLSKMQYEQAIEELETIL</sequence>
<dbReference type="InterPro" id="IPR029061">
    <property type="entry name" value="THDP-binding"/>
</dbReference>
<comment type="cofactor">
    <cofactor evidence="1">
        <name>thiamine diphosphate</name>
        <dbReference type="ChEBI" id="CHEBI:58937"/>
    </cofactor>
</comment>
<evidence type="ECO:0000256" key="2">
    <source>
        <dbReference type="ARBA" id="ARBA00007131"/>
    </source>
</evidence>
<protein>
    <submittedName>
        <fullName evidence="5">Transketolase 2</fullName>
        <ecNumber evidence="5">2.2.1.1</ecNumber>
    </submittedName>
</protein>
<evidence type="ECO:0000256" key="1">
    <source>
        <dbReference type="ARBA" id="ARBA00001964"/>
    </source>
</evidence>
<keyword evidence="6" id="KW-1185">Reference proteome</keyword>
<organism evidence="5 6">
    <name type="scientific">Acetatifactor muris</name>
    <dbReference type="NCBI Taxonomy" id="879566"/>
    <lineage>
        <taxon>Bacteria</taxon>
        <taxon>Bacillati</taxon>
        <taxon>Bacillota</taxon>
        <taxon>Clostridia</taxon>
        <taxon>Lachnospirales</taxon>
        <taxon>Lachnospiraceae</taxon>
        <taxon>Acetatifactor</taxon>
    </lineage>
</organism>
<dbReference type="PANTHER" id="PTHR47514">
    <property type="entry name" value="TRANSKETOLASE N-TERMINAL SECTION-RELATED"/>
    <property type="match status" value="1"/>
</dbReference>
<evidence type="ECO:0000259" key="4">
    <source>
        <dbReference type="Pfam" id="PF00456"/>
    </source>
</evidence>